<comment type="pathway">
    <text evidence="12">Isoprenoid biosynthesis; isopentenyl diphosphate biosynthesis via mevalonate pathway; isopentenyl diphosphate from (R)-mevalonate: step 1/3.</text>
</comment>
<dbReference type="PANTHER" id="PTHR43290">
    <property type="entry name" value="MEVALONATE KINASE"/>
    <property type="match status" value="1"/>
</dbReference>
<gene>
    <name evidence="14" type="ORF">A3D77_01605</name>
</gene>
<name>A0A1F5ZTP4_9BACT</name>
<dbReference type="NCBIfam" id="TIGR00549">
    <property type="entry name" value="mevalon_kin"/>
    <property type="match status" value="1"/>
</dbReference>
<dbReference type="PRINTS" id="PR00959">
    <property type="entry name" value="MEVGALKINASE"/>
</dbReference>
<evidence type="ECO:0000256" key="8">
    <source>
        <dbReference type="ARBA" id="ARBA00022777"/>
    </source>
</evidence>
<dbReference type="AlphaFoldDB" id="A0A1F5ZTP4"/>
<evidence type="ECO:0000313" key="14">
    <source>
        <dbReference type="EMBL" id="OGG15704.1"/>
    </source>
</evidence>
<dbReference type="InterPro" id="IPR020568">
    <property type="entry name" value="Ribosomal_Su5_D2-typ_SF"/>
</dbReference>
<evidence type="ECO:0000256" key="2">
    <source>
        <dbReference type="ARBA" id="ARBA00006495"/>
    </source>
</evidence>
<feature type="domain" description="GHMP kinase N-terminal" evidence="13">
    <location>
        <begin position="61"/>
        <end position="149"/>
    </location>
</feature>
<dbReference type="GO" id="GO:0019287">
    <property type="term" value="P:isopentenyl diphosphate biosynthetic process, mevalonate pathway"/>
    <property type="evidence" value="ECO:0007669"/>
    <property type="project" value="UniProtKB-UniPathway"/>
</dbReference>
<evidence type="ECO:0000256" key="12">
    <source>
        <dbReference type="ARBA" id="ARBA00029438"/>
    </source>
</evidence>
<dbReference type="InterPro" id="IPR006203">
    <property type="entry name" value="GHMP_knse_ATP-bd_CS"/>
</dbReference>
<dbReference type="InterPro" id="IPR036554">
    <property type="entry name" value="GHMP_kinase_C_sf"/>
</dbReference>
<keyword evidence="5" id="KW-0444">Lipid biosynthesis</keyword>
<evidence type="ECO:0000256" key="11">
    <source>
        <dbReference type="ARBA" id="ARBA00023098"/>
    </source>
</evidence>
<evidence type="ECO:0000259" key="13">
    <source>
        <dbReference type="Pfam" id="PF00288"/>
    </source>
</evidence>
<keyword evidence="10" id="KW-0460">Magnesium</keyword>
<dbReference type="GO" id="GO:0004496">
    <property type="term" value="F:mevalonate kinase activity"/>
    <property type="evidence" value="ECO:0007669"/>
    <property type="project" value="UniProtKB-EC"/>
</dbReference>
<evidence type="ECO:0000256" key="10">
    <source>
        <dbReference type="ARBA" id="ARBA00022842"/>
    </source>
</evidence>
<dbReference type="InterPro" id="IPR006205">
    <property type="entry name" value="Mev_gal_kin"/>
</dbReference>
<keyword evidence="11" id="KW-0443">Lipid metabolism</keyword>
<dbReference type="EC" id="2.7.1.36" evidence="3"/>
<dbReference type="SUPFAM" id="SSF55060">
    <property type="entry name" value="GHMP Kinase, C-terminal domain"/>
    <property type="match status" value="1"/>
</dbReference>
<keyword evidence="9" id="KW-0067">ATP-binding</keyword>
<dbReference type="EMBL" id="MFJL01000019">
    <property type="protein sequence ID" value="OGG15704.1"/>
    <property type="molecule type" value="Genomic_DNA"/>
</dbReference>
<evidence type="ECO:0000256" key="4">
    <source>
        <dbReference type="ARBA" id="ARBA00022490"/>
    </source>
</evidence>
<dbReference type="SUPFAM" id="SSF54211">
    <property type="entry name" value="Ribosomal protein S5 domain 2-like"/>
    <property type="match status" value="1"/>
</dbReference>
<organism evidence="14 15">
    <name type="scientific">Candidatus Gottesmanbacteria bacterium RIFCSPHIGHO2_02_FULL_39_11</name>
    <dbReference type="NCBI Taxonomy" id="1798382"/>
    <lineage>
        <taxon>Bacteria</taxon>
        <taxon>Candidatus Gottesmaniibacteriota</taxon>
    </lineage>
</organism>
<dbReference type="InterPro" id="IPR014721">
    <property type="entry name" value="Ribsml_uS5_D2-typ_fold_subgr"/>
</dbReference>
<sequence length="319" mass="35297">MQITVSAPGKIHLLGEHAVVYGYPSLLSTIDKRLEVILTLLDKSNDTKEKIQIQTPEGTGLIYKSLEIFQKAARLSQLPPLHIKVESDIPVGSGLGSSAALSVALMGALFKGIKNLWNPVKINELAYEVEKLQHGNPSGGDNTVVTFGGLVWFRRETEFLKSIWNLPSASYHLPSLILIDSGRPKETTGEMVSYVNRLYTQKKTFYENIFKDQERETRNLLSALKKGDRENVKRAFYRGEKNLEKMGVVGKKAQSLIRSIEKLGGFAKISGAGGITEGSGMILCYLSNFEKIEEIAKKFGCNIHKVNLGVEGVRIENGE</sequence>
<reference evidence="14 15" key="1">
    <citation type="journal article" date="2016" name="Nat. Commun.">
        <title>Thousands of microbial genomes shed light on interconnected biogeochemical processes in an aquifer system.</title>
        <authorList>
            <person name="Anantharaman K."/>
            <person name="Brown C.T."/>
            <person name="Hug L.A."/>
            <person name="Sharon I."/>
            <person name="Castelle C.J."/>
            <person name="Probst A.J."/>
            <person name="Thomas B.C."/>
            <person name="Singh A."/>
            <person name="Wilkins M.J."/>
            <person name="Karaoz U."/>
            <person name="Brodie E.L."/>
            <person name="Williams K.H."/>
            <person name="Hubbard S.S."/>
            <person name="Banfield J.F."/>
        </authorList>
    </citation>
    <scope>NUCLEOTIDE SEQUENCE [LARGE SCALE GENOMIC DNA]</scope>
</reference>
<evidence type="ECO:0000256" key="1">
    <source>
        <dbReference type="ARBA" id="ARBA00004496"/>
    </source>
</evidence>
<comment type="subcellular location">
    <subcellularLocation>
        <location evidence="1">Cytoplasm</location>
    </subcellularLocation>
</comment>
<keyword evidence="8 14" id="KW-0418">Kinase</keyword>
<keyword evidence="4" id="KW-0963">Cytoplasm</keyword>
<evidence type="ECO:0000313" key="15">
    <source>
        <dbReference type="Proteomes" id="UP000176923"/>
    </source>
</evidence>
<dbReference type="Gene3D" id="3.30.70.890">
    <property type="entry name" value="GHMP kinase, C-terminal domain"/>
    <property type="match status" value="1"/>
</dbReference>
<accession>A0A1F5ZTP4</accession>
<comment type="similarity">
    <text evidence="2">Belongs to the GHMP kinase family. Mevalonate kinase subfamily.</text>
</comment>
<keyword evidence="6" id="KW-0808">Transferase</keyword>
<evidence type="ECO:0000256" key="7">
    <source>
        <dbReference type="ARBA" id="ARBA00022741"/>
    </source>
</evidence>
<dbReference type="Pfam" id="PF00288">
    <property type="entry name" value="GHMP_kinases_N"/>
    <property type="match status" value="1"/>
</dbReference>
<evidence type="ECO:0000256" key="3">
    <source>
        <dbReference type="ARBA" id="ARBA00012103"/>
    </source>
</evidence>
<keyword evidence="7" id="KW-0547">Nucleotide-binding</keyword>
<dbReference type="PANTHER" id="PTHR43290:SF2">
    <property type="entry name" value="MEVALONATE KINASE"/>
    <property type="match status" value="1"/>
</dbReference>
<dbReference type="UniPathway" id="UPA00057">
    <property type="reaction ID" value="UER00098"/>
</dbReference>
<dbReference type="PROSITE" id="PS00627">
    <property type="entry name" value="GHMP_KINASES_ATP"/>
    <property type="match status" value="1"/>
</dbReference>
<dbReference type="STRING" id="1798382.A3D77_01605"/>
<dbReference type="GO" id="GO:0005524">
    <property type="term" value="F:ATP binding"/>
    <property type="evidence" value="ECO:0007669"/>
    <property type="project" value="UniProtKB-KW"/>
</dbReference>
<protein>
    <recommendedName>
        <fullName evidence="3">mevalonate kinase</fullName>
        <ecNumber evidence="3">2.7.1.36</ecNumber>
    </recommendedName>
</protein>
<evidence type="ECO:0000256" key="6">
    <source>
        <dbReference type="ARBA" id="ARBA00022679"/>
    </source>
</evidence>
<comment type="caution">
    <text evidence="14">The sequence shown here is derived from an EMBL/GenBank/DDBJ whole genome shotgun (WGS) entry which is preliminary data.</text>
</comment>
<evidence type="ECO:0000256" key="9">
    <source>
        <dbReference type="ARBA" id="ARBA00022840"/>
    </source>
</evidence>
<dbReference type="Gene3D" id="3.30.230.10">
    <property type="match status" value="1"/>
</dbReference>
<proteinExistence type="inferred from homology"/>
<dbReference type="Proteomes" id="UP000176923">
    <property type="component" value="Unassembled WGS sequence"/>
</dbReference>
<dbReference type="GO" id="GO:0005829">
    <property type="term" value="C:cytosol"/>
    <property type="evidence" value="ECO:0007669"/>
    <property type="project" value="TreeGrafter"/>
</dbReference>
<dbReference type="InterPro" id="IPR006204">
    <property type="entry name" value="GHMP_kinase_N_dom"/>
</dbReference>
<evidence type="ECO:0000256" key="5">
    <source>
        <dbReference type="ARBA" id="ARBA00022516"/>
    </source>
</evidence>